<name>A0AAW0SAB3_SCYPA</name>
<keyword evidence="3" id="KW-1185">Reference proteome</keyword>
<evidence type="ECO:0000256" key="1">
    <source>
        <dbReference type="SAM" id="MobiDB-lite"/>
    </source>
</evidence>
<accession>A0AAW0SAB3</accession>
<dbReference type="EMBL" id="JARAKH010006416">
    <property type="protein sequence ID" value="KAK8371712.1"/>
    <property type="molecule type" value="Genomic_DNA"/>
</dbReference>
<evidence type="ECO:0000313" key="2">
    <source>
        <dbReference type="EMBL" id="KAK8371712.1"/>
    </source>
</evidence>
<feature type="non-terminal residue" evidence="2">
    <location>
        <position position="75"/>
    </location>
</feature>
<feature type="non-terminal residue" evidence="2">
    <location>
        <position position="1"/>
    </location>
</feature>
<dbReference type="Proteomes" id="UP001487740">
    <property type="component" value="Unassembled WGS sequence"/>
</dbReference>
<comment type="caution">
    <text evidence="2">The sequence shown here is derived from an EMBL/GenBank/DDBJ whole genome shotgun (WGS) entry which is preliminary data.</text>
</comment>
<feature type="region of interest" description="Disordered" evidence="1">
    <location>
        <begin position="1"/>
        <end position="22"/>
    </location>
</feature>
<gene>
    <name evidence="2" type="ORF">O3P69_013564</name>
</gene>
<reference evidence="2 3" key="1">
    <citation type="submission" date="2023-03" db="EMBL/GenBank/DDBJ databases">
        <title>High-quality genome of Scylla paramamosain provides insights in environmental adaptation.</title>
        <authorList>
            <person name="Zhang L."/>
        </authorList>
    </citation>
    <scope>NUCLEOTIDE SEQUENCE [LARGE SCALE GENOMIC DNA]</scope>
    <source>
        <strain evidence="2">LZ_2023a</strain>
        <tissue evidence="2">Muscle</tissue>
    </source>
</reference>
<dbReference type="AlphaFoldDB" id="A0AAW0SAB3"/>
<protein>
    <submittedName>
        <fullName evidence="2">Uncharacterized protein</fullName>
    </submittedName>
</protein>
<sequence length="75" mass="7933">CKQSGGFLPAGDKTYSRSPSLSHVTEAVISTRGGKQRQPSDPASKLAAAMAVAAAVVVRWTAGTEGQYRLRTSRR</sequence>
<organism evidence="2 3">
    <name type="scientific">Scylla paramamosain</name>
    <name type="common">Mud crab</name>
    <dbReference type="NCBI Taxonomy" id="85552"/>
    <lineage>
        <taxon>Eukaryota</taxon>
        <taxon>Metazoa</taxon>
        <taxon>Ecdysozoa</taxon>
        <taxon>Arthropoda</taxon>
        <taxon>Crustacea</taxon>
        <taxon>Multicrustacea</taxon>
        <taxon>Malacostraca</taxon>
        <taxon>Eumalacostraca</taxon>
        <taxon>Eucarida</taxon>
        <taxon>Decapoda</taxon>
        <taxon>Pleocyemata</taxon>
        <taxon>Brachyura</taxon>
        <taxon>Eubrachyura</taxon>
        <taxon>Portunoidea</taxon>
        <taxon>Portunidae</taxon>
        <taxon>Portuninae</taxon>
        <taxon>Scylla</taxon>
    </lineage>
</organism>
<proteinExistence type="predicted"/>
<evidence type="ECO:0000313" key="3">
    <source>
        <dbReference type="Proteomes" id="UP001487740"/>
    </source>
</evidence>